<evidence type="ECO:0000256" key="1">
    <source>
        <dbReference type="ARBA" id="ARBA00010688"/>
    </source>
</evidence>
<dbReference type="PIRSF" id="PIRSF000535">
    <property type="entry name" value="1PFK/6PFK/LacC"/>
    <property type="match status" value="1"/>
</dbReference>
<dbReference type="FunFam" id="3.40.1190.20:FF:000001">
    <property type="entry name" value="Phosphofructokinase"/>
    <property type="match status" value="1"/>
</dbReference>
<dbReference type="InterPro" id="IPR017583">
    <property type="entry name" value="Tagatose/fructose_Pkinase"/>
</dbReference>
<sequence length="315" mass="33248" precursor="true">MKTEQFSVVTVTLNPAIDRTVTIPNFTAGGVNRVETARNNAGGKGVNVAAMLAESGIRVAVTGFLGRENTSSFEELFSHRGIADHFVRVAGQTRTGIKVVDPVLHQTTDINFPGASVSAADLAAFTHRLDMLHADCFVLAGSLPPGADPGIYRELITRLRLRGPRIVLDASGEPLALALEARPNLIKPNIHELSELLGRPLPDTAAVVEAARELVSRGIETVVVSMGKDGACFVTAREAVVARPPRVEVRSTVGAGDAMVAGLVAAQFRQCPLADAARLATAFSVHALTRFADGAADFNRSIEALLSQVTVSLSQ</sequence>
<dbReference type="Gene3D" id="3.40.1190.20">
    <property type="match status" value="1"/>
</dbReference>
<comment type="caution">
    <text evidence="13">The sequence shown here is derived from an EMBL/GenBank/DDBJ whole genome shotgun (WGS) entry which is preliminary data.</text>
</comment>
<evidence type="ECO:0000256" key="5">
    <source>
        <dbReference type="ARBA" id="ARBA00022741"/>
    </source>
</evidence>
<dbReference type="InParanoid" id="B4D0F8"/>
<dbReference type="PROSITE" id="PS00584">
    <property type="entry name" value="PFKB_KINASES_2"/>
    <property type="match status" value="1"/>
</dbReference>
<evidence type="ECO:0000256" key="2">
    <source>
        <dbReference type="ARBA" id="ARBA00012131"/>
    </source>
</evidence>
<dbReference type="InterPro" id="IPR002173">
    <property type="entry name" value="Carboh/pur_kinase_PfkB_CS"/>
</dbReference>
<reference evidence="13 14" key="1">
    <citation type="journal article" date="2011" name="J. Bacteriol.">
        <title>Genome sequence of Chthoniobacter flavus Ellin428, an aerobic heterotrophic soil bacterium.</title>
        <authorList>
            <person name="Kant R."/>
            <person name="van Passel M.W."/>
            <person name="Palva A."/>
            <person name="Lucas S."/>
            <person name="Lapidus A."/>
            <person name="Glavina Del Rio T."/>
            <person name="Dalin E."/>
            <person name="Tice H."/>
            <person name="Bruce D."/>
            <person name="Goodwin L."/>
            <person name="Pitluck S."/>
            <person name="Larimer F.W."/>
            <person name="Land M.L."/>
            <person name="Hauser L."/>
            <person name="Sangwan P."/>
            <person name="de Vos W.M."/>
            <person name="Janssen P.H."/>
            <person name="Smidt H."/>
        </authorList>
    </citation>
    <scope>NUCLEOTIDE SEQUENCE [LARGE SCALE GENOMIC DNA]</scope>
    <source>
        <strain evidence="13 14">Ellin428</strain>
    </source>
</reference>
<evidence type="ECO:0000313" key="13">
    <source>
        <dbReference type="EMBL" id="EDY19820.1"/>
    </source>
</evidence>
<gene>
    <name evidence="13" type="ORF">CfE428DRAFT_2409</name>
</gene>
<dbReference type="SUPFAM" id="SSF53613">
    <property type="entry name" value="Ribokinase-like"/>
    <property type="match status" value="1"/>
</dbReference>
<evidence type="ECO:0000256" key="3">
    <source>
        <dbReference type="ARBA" id="ARBA00013596"/>
    </source>
</evidence>
<dbReference type="GO" id="GO:0005524">
    <property type="term" value="F:ATP binding"/>
    <property type="evidence" value="ECO:0007669"/>
    <property type="project" value="UniProtKB-UniRule"/>
</dbReference>
<comment type="similarity">
    <text evidence="1 11">Belongs to the carbohydrate kinase PfkB family.</text>
</comment>
<evidence type="ECO:0000256" key="9">
    <source>
        <dbReference type="ARBA" id="ARBA00047745"/>
    </source>
</evidence>
<dbReference type="PROSITE" id="PS00583">
    <property type="entry name" value="PFKB_KINASES_1"/>
    <property type="match status" value="1"/>
</dbReference>
<dbReference type="Proteomes" id="UP000005824">
    <property type="component" value="Unassembled WGS sequence"/>
</dbReference>
<keyword evidence="6 11" id="KW-0418">Kinase</keyword>
<dbReference type="GO" id="GO:0016052">
    <property type="term" value="P:carbohydrate catabolic process"/>
    <property type="evidence" value="ECO:0007669"/>
    <property type="project" value="UniProtKB-ARBA"/>
</dbReference>
<evidence type="ECO:0000313" key="14">
    <source>
        <dbReference type="Proteomes" id="UP000005824"/>
    </source>
</evidence>
<evidence type="ECO:0000256" key="8">
    <source>
        <dbReference type="ARBA" id="ARBA00032802"/>
    </source>
</evidence>
<dbReference type="PANTHER" id="PTHR46566:SF5">
    <property type="entry name" value="1-PHOSPHOFRUCTOKINASE"/>
    <property type="match status" value="1"/>
</dbReference>
<dbReference type="InterPro" id="IPR029056">
    <property type="entry name" value="Ribokinase-like"/>
</dbReference>
<protein>
    <recommendedName>
        <fullName evidence="3 11">1-phosphofructokinase</fullName>
        <shortName evidence="11">Fru1PK</shortName>
        <ecNumber evidence="2 11">2.7.1.56</ecNumber>
    </recommendedName>
    <alternativeName>
        <fullName evidence="8 11">Fructose 1-phosphate kinase</fullName>
    </alternativeName>
</protein>
<dbReference type="PANTHER" id="PTHR46566">
    <property type="entry name" value="1-PHOSPHOFRUCTOKINASE-RELATED"/>
    <property type="match status" value="1"/>
</dbReference>
<keyword evidence="14" id="KW-1185">Reference proteome</keyword>
<evidence type="ECO:0000256" key="6">
    <source>
        <dbReference type="ARBA" id="ARBA00022777"/>
    </source>
</evidence>
<accession>B4D0F8</accession>
<dbReference type="GO" id="GO:0008662">
    <property type="term" value="F:1-phosphofructokinase activity"/>
    <property type="evidence" value="ECO:0007669"/>
    <property type="project" value="UniProtKB-UniRule"/>
</dbReference>
<evidence type="ECO:0000259" key="12">
    <source>
        <dbReference type="Pfam" id="PF00294"/>
    </source>
</evidence>
<feature type="domain" description="Carbohydrate kinase PfkB" evidence="12">
    <location>
        <begin position="16"/>
        <end position="290"/>
    </location>
</feature>
<dbReference type="GO" id="GO:0005829">
    <property type="term" value="C:cytosol"/>
    <property type="evidence" value="ECO:0007669"/>
    <property type="project" value="TreeGrafter"/>
</dbReference>
<evidence type="ECO:0000256" key="7">
    <source>
        <dbReference type="ARBA" id="ARBA00022840"/>
    </source>
</evidence>
<dbReference type="InterPro" id="IPR022463">
    <property type="entry name" value="1-PFruKinase"/>
</dbReference>
<dbReference type="AlphaFoldDB" id="B4D0F8"/>
<dbReference type="eggNOG" id="COG1105">
    <property type="taxonomic scope" value="Bacteria"/>
</dbReference>
<dbReference type="EC" id="2.7.1.56" evidence="2 11"/>
<keyword evidence="7 11" id="KW-0067">ATP-binding</keyword>
<dbReference type="InterPro" id="IPR011611">
    <property type="entry name" value="PfkB_dom"/>
</dbReference>
<evidence type="ECO:0000256" key="10">
    <source>
        <dbReference type="PIRNR" id="PIRNR000535"/>
    </source>
</evidence>
<dbReference type="NCBIfam" id="TIGR03828">
    <property type="entry name" value="pfkB"/>
    <property type="match status" value="1"/>
</dbReference>
<keyword evidence="5 11" id="KW-0547">Nucleotide-binding</keyword>
<dbReference type="FunCoup" id="B4D0F8">
    <property type="interactions" value="49"/>
</dbReference>
<proteinExistence type="inferred from homology"/>
<dbReference type="STRING" id="497964.CfE428DRAFT_2409"/>
<dbReference type="NCBIfam" id="TIGR03168">
    <property type="entry name" value="1-PFK"/>
    <property type="match status" value="1"/>
</dbReference>
<evidence type="ECO:0000256" key="11">
    <source>
        <dbReference type="RuleBase" id="RU369061"/>
    </source>
</evidence>
<organism evidence="13 14">
    <name type="scientific">Chthoniobacter flavus Ellin428</name>
    <dbReference type="NCBI Taxonomy" id="497964"/>
    <lineage>
        <taxon>Bacteria</taxon>
        <taxon>Pseudomonadati</taxon>
        <taxon>Verrucomicrobiota</taxon>
        <taxon>Spartobacteria</taxon>
        <taxon>Chthoniobacterales</taxon>
        <taxon>Chthoniobacteraceae</taxon>
        <taxon>Chthoniobacter</taxon>
    </lineage>
</organism>
<dbReference type="EMBL" id="ABVL01000006">
    <property type="protein sequence ID" value="EDY19820.1"/>
    <property type="molecule type" value="Genomic_DNA"/>
</dbReference>
<name>B4D0F8_9BACT</name>
<dbReference type="Pfam" id="PF00294">
    <property type="entry name" value="PfkB"/>
    <property type="match status" value="1"/>
</dbReference>
<comment type="function">
    <text evidence="11">Catalyzes the ATP-dependent phosphorylation of fructose-l-phosphate to fructose-l,6-bisphosphate.</text>
</comment>
<comment type="catalytic activity">
    <reaction evidence="9 11">
        <text>beta-D-fructose 1-phosphate + ATP = beta-D-fructose 1,6-bisphosphate + ADP + H(+)</text>
        <dbReference type="Rhea" id="RHEA:14213"/>
        <dbReference type="ChEBI" id="CHEBI:15378"/>
        <dbReference type="ChEBI" id="CHEBI:30616"/>
        <dbReference type="ChEBI" id="CHEBI:32966"/>
        <dbReference type="ChEBI" id="CHEBI:138881"/>
        <dbReference type="ChEBI" id="CHEBI:456216"/>
        <dbReference type="EC" id="2.7.1.56"/>
    </reaction>
</comment>
<evidence type="ECO:0000256" key="4">
    <source>
        <dbReference type="ARBA" id="ARBA00022679"/>
    </source>
</evidence>
<dbReference type="GO" id="GO:0044281">
    <property type="term" value="P:small molecule metabolic process"/>
    <property type="evidence" value="ECO:0007669"/>
    <property type="project" value="UniProtKB-ARBA"/>
</dbReference>
<dbReference type="CDD" id="cd01164">
    <property type="entry name" value="FruK_PfkB_like"/>
    <property type="match status" value="1"/>
</dbReference>
<dbReference type="RefSeq" id="WP_006979734.1">
    <property type="nucleotide sequence ID" value="NZ_ABVL01000006.1"/>
</dbReference>
<keyword evidence="4 10" id="KW-0808">Transferase</keyword>